<feature type="transmembrane region" description="Helical" evidence="6">
    <location>
        <begin position="262"/>
        <end position="284"/>
    </location>
</feature>
<proteinExistence type="predicted"/>
<dbReference type="EMBL" id="JAENGZ010000050">
    <property type="protein sequence ID" value="KAG6971532.1"/>
    <property type="molecule type" value="Genomic_DNA"/>
</dbReference>
<protein>
    <submittedName>
        <fullName evidence="7">Uncharacterized protein</fullName>
    </submittedName>
</protein>
<gene>
    <name evidence="7" type="ORF">JG687_00001960</name>
</gene>
<evidence type="ECO:0000313" key="7">
    <source>
        <dbReference type="EMBL" id="KAG6971532.1"/>
    </source>
</evidence>
<feature type="transmembrane region" description="Helical" evidence="6">
    <location>
        <begin position="187"/>
        <end position="208"/>
    </location>
</feature>
<dbReference type="InterPro" id="IPR006553">
    <property type="entry name" value="Leu-rich_rpt_Cys-con_subtyp"/>
</dbReference>
<evidence type="ECO:0000256" key="5">
    <source>
        <dbReference type="ARBA" id="ARBA00023136"/>
    </source>
</evidence>
<evidence type="ECO:0000256" key="3">
    <source>
        <dbReference type="ARBA" id="ARBA00022692"/>
    </source>
</evidence>
<evidence type="ECO:0000313" key="8">
    <source>
        <dbReference type="Proteomes" id="UP000688947"/>
    </source>
</evidence>
<dbReference type="PANTHER" id="PTHR31585:SF53">
    <property type="entry name" value="TRANSMEMBRANE PROTEIN"/>
    <property type="match status" value="1"/>
</dbReference>
<name>A0A8T1UVU9_9STRA</name>
<keyword evidence="2" id="KW-0813">Transport</keyword>
<feature type="transmembrane region" description="Helical" evidence="6">
    <location>
        <begin position="97"/>
        <end position="120"/>
    </location>
</feature>
<evidence type="ECO:0000256" key="1">
    <source>
        <dbReference type="ARBA" id="ARBA00004141"/>
    </source>
</evidence>
<evidence type="ECO:0000256" key="6">
    <source>
        <dbReference type="SAM" id="Phobius"/>
    </source>
</evidence>
<dbReference type="Pfam" id="PF03092">
    <property type="entry name" value="BT1"/>
    <property type="match status" value="1"/>
</dbReference>
<keyword evidence="5 6" id="KW-0472">Membrane</keyword>
<keyword evidence="4 6" id="KW-1133">Transmembrane helix</keyword>
<feature type="transmembrane region" description="Helical" evidence="6">
    <location>
        <begin position="348"/>
        <end position="365"/>
    </location>
</feature>
<dbReference type="SMART" id="SM00367">
    <property type="entry name" value="LRR_CC"/>
    <property type="match status" value="8"/>
</dbReference>
<feature type="transmembrane region" description="Helical" evidence="6">
    <location>
        <begin position="229"/>
        <end position="250"/>
    </location>
</feature>
<accession>A0A8T1UVU9</accession>
<dbReference type="VEuPathDB" id="FungiDB:PC110_g4938"/>
<organism evidence="7 8">
    <name type="scientific">Phytophthora cactorum</name>
    <dbReference type="NCBI Taxonomy" id="29920"/>
    <lineage>
        <taxon>Eukaryota</taxon>
        <taxon>Sar</taxon>
        <taxon>Stramenopiles</taxon>
        <taxon>Oomycota</taxon>
        <taxon>Peronosporomycetes</taxon>
        <taxon>Peronosporales</taxon>
        <taxon>Peronosporaceae</taxon>
        <taxon>Phytophthora</taxon>
    </lineage>
</organism>
<dbReference type="OrthoDB" id="64561at2759"/>
<feature type="transmembrane region" description="Helical" evidence="6">
    <location>
        <begin position="64"/>
        <end position="85"/>
    </location>
</feature>
<dbReference type="InterPro" id="IPR039309">
    <property type="entry name" value="BT1"/>
</dbReference>
<feature type="transmembrane region" description="Helical" evidence="6">
    <location>
        <begin position="404"/>
        <end position="429"/>
    </location>
</feature>
<keyword evidence="3 6" id="KW-0812">Transmembrane</keyword>
<evidence type="ECO:0000256" key="2">
    <source>
        <dbReference type="ARBA" id="ARBA00022448"/>
    </source>
</evidence>
<comment type="caution">
    <text evidence="7">The sequence shown here is derived from an EMBL/GenBank/DDBJ whole genome shotgun (WGS) entry which is preliminary data.</text>
</comment>
<dbReference type="VEuPathDB" id="FungiDB:PC110_g4937"/>
<dbReference type="PANTHER" id="PTHR31585">
    <property type="entry name" value="FOLATE-BIOPTERIN TRANSPORTER 1, CHLOROPLASTIC"/>
    <property type="match status" value="1"/>
</dbReference>
<dbReference type="GO" id="GO:0016020">
    <property type="term" value="C:membrane"/>
    <property type="evidence" value="ECO:0007669"/>
    <property type="project" value="UniProtKB-SubCell"/>
</dbReference>
<dbReference type="AlphaFoldDB" id="A0A8T1UVU9"/>
<reference evidence="7" key="1">
    <citation type="submission" date="2021-01" db="EMBL/GenBank/DDBJ databases">
        <title>Phytophthora aleatoria, a newly-described species from Pinus radiata is distinct from Phytophthora cactorum isolates based on comparative genomics.</title>
        <authorList>
            <person name="Mcdougal R."/>
            <person name="Panda P."/>
            <person name="Williams N."/>
            <person name="Studholme D.J."/>
        </authorList>
    </citation>
    <scope>NUCLEOTIDE SEQUENCE</scope>
    <source>
        <strain evidence="7">NZFS 3830</strain>
    </source>
</reference>
<sequence>MRTTPRKKIDLLAPAPSSTDFNNFSPRKENDWFLDAKSPQLYEGGALRGGGEINIWSREYIGLIAQYATVGIVFGTLPGTVYPFLFNYLNMEGTQVVSATVLINMPWSFKLFFGMITDCLPIKGYRRRPFMVIGWTICFVTLVAMACMDAGAPYYPDNKYATMEKEELTPEIIATFNESAHHVGGKFIAMMMIAAVGYVGADVAADAMMVEVAQREPVATRGYCQTTIYMVRTAFVTISSILTGLAFNGTHYGGDFDFCLSFPQLMAILSVCCFPVIPLSWYCIKEDRHPGVIFRDYLAELWYLIQLRPMYQVIAYKYFAGIFENFTITCSDPIQSYWAEATPLNQKIMAIMGNGMFAIALYYTGKYGLHWNWRTMHAVTIISVTIMDFIVTMLTTWDVVRNQWFWLGVPVAEALPNGIAFVIATFVMVELAGEGNEGAVYGLVGSISNIAIPLASTFTKNVGSNFDLTNADIVEDSTHVRWEVTYVLIIRYSMNLAGLLFLPLLPRQKAETQQLKLNGGYSRILGMIPTSFQRTMQHQSGRDMCHLQFIMPIELWDEHLIPFLTLNEAVALAELSRFFYDVVHEHVQLRAEASLVCTVPELLRVLSKWQNLRDVAFQPVGDPESGRLHENIHYNVDAAGGLIVDLERNQPAPEPEPVQANESYTDEEGVSVPTRYTCPKVLQNCIRSSDAQVKQLNLSGIVRVSLFDGVNHLQELGLSGCSQIDGLHWLKGIREVDLSYCSFLEDVAFLSDSQHVDLSYCHTVTDLTPLAKCTSVQLNVCRGVSDVCPLRHVRRVSLRNCPEISDVSALGNVHELNLGGCANVMNVSALGNVYELNLSGCINVTDVSALGNVHTLKLRKCAGIVDVSALGGVQDLDLTGCINVTDVSSLGRVPKLQLALCRYISDISALSTGVQELSLRQCDAVTDLKALGSSSSLRELDLSSCTGFSSSELRNLPPLDRLVLSRCSQLTTLDGLTCVRELDVSFCKNLKTLGFSLREVHTIITYRCEKLEDIQVLTESAEYLTKVNLSGCSHISDIRFLSGARDVDLRFCDALEDVRPLAGSARIVKLAGCSKLADVSPLARVREVDLSYCNRIEDVSVLESVHTLSLRHSPNVRDVSALSKVHTLNLSGCTQLEDVSALKNVHELNLSDCDKVKDVSMLTGVRVLDLRYNKNNSKALKAGVAKLRDRVPIIRM</sequence>
<feature type="transmembrane region" description="Helical" evidence="6">
    <location>
        <begin position="132"/>
        <end position="155"/>
    </location>
</feature>
<evidence type="ECO:0000256" key="4">
    <source>
        <dbReference type="ARBA" id="ARBA00022989"/>
    </source>
</evidence>
<feature type="transmembrane region" description="Helical" evidence="6">
    <location>
        <begin position="377"/>
        <end position="397"/>
    </location>
</feature>
<comment type="subcellular location">
    <subcellularLocation>
        <location evidence="1">Membrane</location>
        <topology evidence="1">Multi-pass membrane protein</topology>
    </subcellularLocation>
</comment>
<dbReference type="Proteomes" id="UP000688947">
    <property type="component" value="Unassembled WGS sequence"/>
</dbReference>